<dbReference type="Proteomes" id="UP001147747">
    <property type="component" value="Unassembled WGS sequence"/>
</dbReference>
<protein>
    <submittedName>
        <fullName evidence="3">Uncharacterized protein</fullName>
    </submittedName>
</protein>
<dbReference type="EMBL" id="JAPZBU010000009">
    <property type="protein sequence ID" value="KAJ5387477.1"/>
    <property type="molecule type" value="Genomic_DNA"/>
</dbReference>
<dbReference type="RefSeq" id="XP_056485275.1">
    <property type="nucleotide sequence ID" value="XM_056634655.1"/>
</dbReference>
<proteinExistence type="predicted"/>
<dbReference type="GeneID" id="81373635"/>
<dbReference type="AlphaFoldDB" id="A0A9W9VQI0"/>
<evidence type="ECO:0000256" key="1">
    <source>
        <dbReference type="SAM" id="MobiDB-lite"/>
    </source>
</evidence>
<dbReference type="OrthoDB" id="4369112at2759"/>
<evidence type="ECO:0000313" key="3">
    <source>
        <dbReference type="EMBL" id="KAJ5387477.1"/>
    </source>
</evidence>
<gene>
    <name evidence="3" type="ORF">N7509_010018</name>
</gene>
<keyword evidence="4" id="KW-1185">Reference proteome</keyword>
<sequence length="173" mass="19211">MSTTLLSLLLILSRADLSSQEEIVPRTVSPSTTTDSSPDLSPKPTTFDLSKRTDHIPPNFCGWYSGSGYDNRWTYNDPSVTCFWNSDAKFVGDPTQPQTACIGNAELSTWSCSGSGCSTSVAKWYVSAYNIGLILILILPDNPINITSAIQHRYPTILRDIFLRFRLPVLRML</sequence>
<feature type="region of interest" description="Disordered" evidence="1">
    <location>
        <begin position="22"/>
        <end position="51"/>
    </location>
</feature>
<keyword evidence="2" id="KW-0732">Signal</keyword>
<reference evidence="3" key="1">
    <citation type="submission" date="2022-12" db="EMBL/GenBank/DDBJ databases">
        <authorList>
            <person name="Petersen C."/>
        </authorList>
    </citation>
    <scope>NUCLEOTIDE SEQUENCE</scope>
    <source>
        <strain evidence="3">IBT 29677</strain>
    </source>
</reference>
<organism evidence="3 4">
    <name type="scientific">Penicillium cosmopolitanum</name>
    <dbReference type="NCBI Taxonomy" id="1131564"/>
    <lineage>
        <taxon>Eukaryota</taxon>
        <taxon>Fungi</taxon>
        <taxon>Dikarya</taxon>
        <taxon>Ascomycota</taxon>
        <taxon>Pezizomycotina</taxon>
        <taxon>Eurotiomycetes</taxon>
        <taxon>Eurotiomycetidae</taxon>
        <taxon>Eurotiales</taxon>
        <taxon>Aspergillaceae</taxon>
        <taxon>Penicillium</taxon>
    </lineage>
</organism>
<feature type="compositionally biased region" description="Low complexity" evidence="1">
    <location>
        <begin position="25"/>
        <end position="46"/>
    </location>
</feature>
<feature type="signal peptide" evidence="2">
    <location>
        <begin position="1"/>
        <end position="20"/>
    </location>
</feature>
<accession>A0A9W9VQI0</accession>
<evidence type="ECO:0000256" key="2">
    <source>
        <dbReference type="SAM" id="SignalP"/>
    </source>
</evidence>
<evidence type="ECO:0000313" key="4">
    <source>
        <dbReference type="Proteomes" id="UP001147747"/>
    </source>
</evidence>
<feature type="chain" id="PRO_5040755515" evidence="2">
    <location>
        <begin position="21"/>
        <end position="173"/>
    </location>
</feature>
<reference evidence="3" key="2">
    <citation type="journal article" date="2023" name="IMA Fungus">
        <title>Comparative genomic study of the Penicillium genus elucidates a diverse pangenome and 15 lateral gene transfer events.</title>
        <authorList>
            <person name="Petersen C."/>
            <person name="Sorensen T."/>
            <person name="Nielsen M.R."/>
            <person name="Sondergaard T.E."/>
            <person name="Sorensen J.L."/>
            <person name="Fitzpatrick D.A."/>
            <person name="Frisvad J.C."/>
            <person name="Nielsen K.L."/>
        </authorList>
    </citation>
    <scope>NUCLEOTIDE SEQUENCE</scope>
    <source>
        <strain evidence="3">IBT 29677</strain>
    </source>
</reference>
<name>A0A9W9VQI0_9EURO</name>
<comment type="caution">
    <text evidence="3">The sequence shown here is derived from an EMBL/GenBank/DDBJ whole genome shotgun (WGS) entry which is preliminary data.</text>
</comment>